<keyword evidence="5 10" id="KW-1133">Transmembrane helix</keyword>
<proteinExistence type="inferred from homology"/>
<evidence type="ECO:0000256" key="10">
    <source>
        <dbReference type="HAMAP-Rule" id="MF_01043"/>
    </source>
</evidence>
<feature type="transmembrane region" description="Helical" evidence="10">
    <location>
        <begin position="144"/>
        <end position="163"/>
    </location>
</feature>
<comment type="subcellular location">
    <subcellularLocation>
        <location evidence="10">Cell membrane</location>
        <topology evidence="10">Multi-pass membrane protein</topology>
    </subcellularLocation>
</comment>
<keyword evidence="8 10" id="KW-0594">Phospholipid biosynthesis</keyword>
<comment type="pathway">
    <text evidence="10">Lipid metabolism; phospholipid metabolism.</text>
</comment>
<keyword evidence="1 10" id="KW-1003">Cell membrane</keyword>
<evidence type="ECO:0000256" key="7">
    <source>
        <dbReference type="ARBA" id="ARBA00023136"/>
    </source>
</evidence>
<evidence type="ECO:0000256" key="3">
    <source>
        <dbReference type="ARBA" id="ARBA00022679"/>
    </source>
</evidence>
<dbReference type="GO" id="GO:0005886">
    <property type="term" value="C:plasma membrane"/>
    <property type="evidence" value="ECO:0007669"/>
    <property type="project" value="UniProtKB-SubCell"/>
</dbReference>
<keyword evidence="7 10" id="KW-0472">Membrane</keyword>
<dbReference type="PANTHER" id="PTHR30309:SF0">
    <property type="entry name" value="GLYCEROL-3-PHOSPHATE ACYLTRANSFERASE-RELATED"/>
    <property type="match status" value="1"/>
</dbReference>
<feature type="transmembrane region" description="Helical" evidence="10">
    <location>
        <begin position="47"/>
        <end position="70"/>
    </location>
</feature>
<accession>A0A9D2GG55</accession>
<keyword evidence="9 10" id="KW-1208">Phospholipid metabolism</keyword>
<dbReference type="Pfam" id="PF02660">
    <property type="entry name" value="G3P_acyltransf"/>
    <property type="match status" value="1"/>
</dbReference>
<dbReference type="AlphaFoldDB" id="A0A9D2GG55"/>
<reference evidence="11" key="1">
    <citation type="journal article" date="2021" name="PeerJ">
        <title>Extensive microbial diversity within the chicken gut microbiome revealed by metagenomics and culture.</title>
        <authorList>
            <person name="Gilroy R."/>
            <person name="Ravi A."/>
            <person name="Getino M."/>
            <person name="Pursley I."/>
            <person name="Horton D.L."/>
            <person name="Alikhan N.F."/>
            <person name="Baker D."/>
            <person name="Gharbi K."/>
            <person name="Hall N."/>
            <person name="Watson M."/>
            <person name="Adriaenssens E.M."/>
            <person name="Foster-Nyarko E."/>
            <person name="Jarju S."/>
            <person name="Secka A."/>
            <person name="Antonio M."/>
            <person name="Oren A."/>
            <person name="Chaudhuri R.R."/>
            <person name="La Ragione R."/>
            <person name="Hildebrand F."/>
            <person name="Pallen M.J."/>
        </authorList>
    </citation>
    <scope>NUCLEOTIDE SEQUENCE</scope>
    <source>
        <strain evidence="11">ChiBcec1-1093</strain>
    </source>
</reference>
<dbReference type="InterPro" id="IPR003811">
    <property type="entry name" value="G3P_acylTferase_PlsY"/>
</dbReference>
<comment type="catalytic activity">
    <reaction evidence="10">
        <text>an acyl phosphate + sn-glycerol 3-phosphate = a 1-acyl-sn-glycero-3-phosphate + phosphate</text>
        <dbReference type="Rhea" id="RHEA:34075"/>
        <dbReference type="ChEBI" id="CHEBI:43474"/>
        <dbReference type="ChEBI" id="CHEBI:57597"/>
        <dbReference type="ChEBI" id="CHEBI:57970"/>
        <dbReference type="ChEBI" id="CHEBI:59918"/>
        <dbReference type="EC" id="2.3.1.275"/>
    </reaction>
</comment>
<feature type="transmembrane region" description="Helical" evidence="10">
    <location>
        <begin position="113"/>
        <end position="137"/>
    </location>
</feature>
<name>A0A9D2GG55_9FIRM</name>
<evidence type="ECO:0000256" key="2">
    <source>
        <dbReference type="ARBA" id="ARBA00022516"/>
    </source>
</evidence>
<dbReference type="NCBIfam" id="TIGR00023">
    <property type="entry name" value="glycerol-3-phosphate 1-O-acyltransferase PlsY"/>
    <property type="match status" value="1"/>
</dbReference>
<dbReference type="SMART" id="SM01207">
    <property type="entry name" value="G3P_acyltransf"/>
    <property type="match status" value="1"/>
</dbReference>
<feature type="transmembrane region" description="Helical" evidence="10">
    <location>
        <begin position="175"/>
        <end position="192"/>
    </location>
</feature>
<keyword evidence="2 10" id="KW-0444">Lipid biosynthesis</keyword>
<evidence type="ECO:0000256" key="6">
    <source>
        <dbReference type="ARBA" id="ARBA00023098"/>
    </source>
</evidence>
<dbReference type="GO" id="GO:0008654">
    <property type="term" value="P:phospholipid biosynthetic process"/>
    <property type="evidence" value="ECO:0007669"/>
    <property type="project" value="UniProtKB-UniRule"/>
</dbReference>
<protein>
    <recommendedName>
        <fullName evidence="10">Glycerol-3-phosphate acyltransferase</fullName>
    </recommendedName>
    <alternativeName>
        <fullName evidence="10">Acyl-PO4 G3P acyltransferase</fullName>
    </alternativeName>
    <alternativeName>
        <fullName evidence="10">Acyl-phosphate--glycerol-3-phosphate acyltransferase</fullName>
    </alternativeName>
    <alternativeName>
        <fullName evidence="10">G3P acyltransferase</fullName>
        <shortName evidence="10">GPAT</shortName>
        <ecNumber evidence="10">2.3.1.275</ecNumber>
    </alternativeName>
    <alternativeName>
        <fullName evidence="10">Lysophosphatidic acid synthase</fullName>
        <shortName evidence="10">LPA synthase</shortName>
    </alternativeName>
</protein>
<sequence length="214" mass="23173">MIRLVCVAVGYIFGLFQTSYLYGRMKGMDIREHGSGNAGATNALRTLGWKAGAITFLGDCFKCVFAVLLVRFLFDRLYPGENIGVLLGMYAALGVILGHNFPCYLKFHGGKGISATAGLFLSLDPLLTLGALILFAGSVGLTRYVSLGSILVSIWLPVGVVLYGVTGRWGLAQGHLYEMYAIAVFLCAMALFRHRKNIHGLLTGTERKLGEKAE</sequence>
<keyword evidence="4 10" id="KW-0812">Transmembrane</keyword>
<comment type="caution">
    <text evidence="11">The sequence shown here is derived from an EMBL/GenBank/DDBJ whole genome shotgun (WGS) entry which is preliminary data.</text>
</comment>
<dbReference type="HAMAP" id="MF_01043">
    <property type="entry name" value="PlsY"/>
    <property type="match status" value="1"/>
</dbReference>
<evidence type="ECO:0000313" key="11">
    <source>
        <dbReference type="EMBL" id="HIZ78250.1"/>
    </source>
</evidence>
<keyword evidence="3 10" id="KW-0808">Transferase</keyword>
<gene>
    <name evidence="10 11" type="primary">plsY</name>
    <name evidence="11" type="ORF">IAA17_00455</name>
</gene>
<evidence type="ECO:0000256" key="9">
    <source>
        <dbReference type="ARBA" id="ARBA00023264"/>
    </source>
</evidence>
<comment type="similarity">
    <text evidence="10">Belongs to the PlsY family.</text>
</comment>
<keyword evidence="6 10" id="KW-0443">Lipid metabolism</keyword>
<evidence type="ECO:0000256" key="8">
    <source>
        <dbReference type="ARBA" id="ARBA00023209"/>
    </source>
</evidence>
<evidence type="ECO:0000313" key="12">
    <source>
        <dbReference type="Proteomes" id="UP000824101"/>
    </source>
</evidence>
<comment type="function">
    <text evidence="10">Catalyzes the transfer of an acyl group from acyl-phosphate (acyl-PO(4)) to glycerol-3-phosphate (G3P) to form lysophosphatidic acid (LPA). This enzyme utilizes acyl-phosphate as fatty acyl donor, but not acyl-CoA or acyl-ACP.</text>
</comment>
<evidence type="ECO:0000256" key="4">
    <source>
        <dbReference type="ARBA" id="ARBA00022692"/>
    </source>
</evidence>
<dbReference type="Proteomes" id="UP000824101">
    <property type="component" value="Unassembled WGS sequence"/>
</dbReference>
<feature type="transmembrane region" description="Helical" evidence="10">
    <location>
        <begin position="82"/>
        <end position="101"/>
    </location>
</feature>
<dbReference type="EC" id="2.3.1.275" evidence="10"/>
<comment type="subunit">
    <text evidence="10">Probably interacts with PlsX.</text>
</comment>
<evidence type="ECO:0000256" key="5">
    <source>
        <dbReference type="ARBA" id="ARBA00022989"/>
    </source>
</evidence>
<reference evidence="11" key="2">
    <citation type="submission" date="2021-04" db="EMBL/GenBank/DDBJ databases">
        <authorList>
            <person name="Gilroy R."/>
        </authorList>
    </citation>
    <scope>NUCLEOTIDE SEQUENCE</scope>
    <source>
        <strain evidence="11">ChiBcec1-1093</strain>
    </source>
</reference>
<keyword evidence="11" id="KW-0012">Acyltransferase</keyword>
<organism evidence="11 12">
    <name type="scientific">Candidatus Lachnoclostridium stercorigallinarum</name>
    <dbReference type="NCBI Taxonomy" id="2838634"/>
    <lineage>
        <taxon>Bacteria</taxon>
        <taxon>Bacillati</taxon>
        <taxon>Bacillota</taxon>
        <taxon>Clostridia</taxon>
        <taxon>Lachnospirales</taxon>
        <taxon>Lachnospiraceae</taxon>
    </lineage>
</organism>
<dbReference type="GO" id="GO:0043772">
    <property type="term" value="F:acyl-phosphate glycerol-3-phosphate acyltransferase activity"/>
    <property type="evidence" value="ECO:0007669"/>
    <property type="project" value="UniProtKB-UniRule"/>
</dbReference>
<dbReference type="PANTHER" id="PTHR30309">
    <property type="entry name" value="INNER MEMBRANE PROTEIN YGIH"/>
    <property type="match status" value="1"/>
</dbReference>
<evidence type="ECO:0000256" key="1">
    <source>
        <dbReference type="ARBA" id="ARBA00022475"/>
    </source>
</evidence>
<dbReference type="EMBL" id="DXBC01000010">
    <property type="protein sequence ID" value="HIZ78250.1"/>
    <property type="molecule type" value="Genomic_DNA"/>
</dbReference>